<dbReference type="GO" id="GO:0006397">
    <property type="term" value="P:mRNA processing"/>
    <property type="evidence" value="ECO:0007669"/>
    <property type="project" value="UniProtKB-KW"/>
</dbReference>
<dbReference type="GeneID" id="110977294"/>
<feature type="domain" description="G-patch" evidence="7">
    <location>
        <begin position="527"/>
        <end position="574"/>
    </location>
</feature>
<dbReference type="InterPro" id="IPR040169">
    <property type="entry name" value="SUGP1/2"/>
</dbReference>
<proteinExistence type="predicted"/>
<evidence type="ECO:0000256" key="3">
    <source>
        <dbReference type="ARBA" id="ARBA00023187"/>
    </source>
</evidence>
<dbReference type="Proteomes" id="UP000694845">
    <property type="component" value="Unplaced"/>
</dbReference>
<evidence type="ECO:0000256" key="2">
    <source>
        <dbReference type="ARBA" id="ARBA00022664"/>
    </source>
</evidence>
<dbReference type="GO" id="GO:0005654">
    <property type="term" value="C:nucleoplasm"/>
    <property type="evidence" value="ECO:0007669"/>
    <property type="project" value="TreeGrafter"/>
</dbReference>
<keyword evidence="2" id="KW-0507">mRNA processing</keyword>
<name>A0A8B7Y373_ACAPL</name>
<evidence type="ECO:0000259" key="7">
    <source>
        <dbReference type="PROSITE" id="PS50174"/>
    </source>
</evidence>
<feature type="region of interest" description="Disordered" evidence="5">
    <location>
        <begin position="300"/>
        <end position="335"/>
    </location>
</feature>
<feature type="compositionally biased region" description="Basic and acidic residues" evidence="5">
    <location>
        <begin position="447"/>
        <end position="459"/>
    </location>
</feature>
<feature type="region of interest" description="Disordered" evidence="5">
    <location>
        <begin position="1"/>
        <end position="34"/>
    </location>
</feature>
<dbReference type="InterPro" id="IPR000061">
    <property type="entry name" value="Surp"/>
</dbReference>
<dbReference type="PROSITE" id="PS50174">
    <property type="entry name" value="G_PATCH"/>
    <property type="match status" value="1"/>
</dbReference>
<sequence length="612" mass="66850">MAFRAGGTNWQTFQQGTQGQQVSPAERAQAKAVTISEQERLIEQKKKEIQQKMAEKKKKEEEAKGGAKKATAAAIKFNIGLPAQPPAKLVPTTAEAEIAGVPTPAATVPAPVVGGPEVTKPAGNIFSNDGSFLEQFRKMQEQNQKGEKSEESKPSLLKTNLSDIPLPDPPKPNQELPTTSLALSSTPTNPPQPIAFSTASSHTRKSTLPVPKPSAFRDSDDEDDNVLAAILPPDDPELLTTVNRLAQEVAEGGLMVEETAKKEHKDEELYRFLFDHDCPEHKYYQKRLVEMRLAKKVRTIRETRQAAGNSSEGSRKRKSRWMEGGPGDSGAVPPPKITIIPPGSVGGASAKPGVGGVGGTGMGLGEVEENDWGFGSGGGVSTSSLGNDVNRVGMIGTTELSPAQLKQLKEQQEMQRMVDSMVKYHNKIAAAGRSAANQESGPRKKNKYEYDSDEDTHGGTWEHKQRMLEMEETRERAEILTRMGKGKHHLGDFLPPDELEKFLETLQALKEGRTPDFSDYQKFKIQADNIGYQMLKKLGWEEGKGLGSTGQGITAPVNKGSASAATTGLGIDKASNLTKEDAEDEYSAYRKRMMLAYRFRPNPLNNPRRPYY</sequence>
<dbReference type="CTD" id="57794"/>
<feature type="domain" description="SURP motif" evidence="6">
    <location>
        <begin position="241"/>
        <end position="284"/>
    </location>
</feature>
<evidence type="ECO:0000256" key="4">
    <source>
        <dbReference type="ARBA" id="ARBA00023242"/>
    </source>
</evidence>
<keyword evidence="8" id="KW-1185">Reference proteome</keyword>
<dbReference type="Pfam" id="PF01585">
    <property type="entry name" value="G-patch"/>
    <property type="match status" value="1"/>
</dbReference>
<gene>
    <name evidence="9 10" type="primary">LOC110977294</name>
</gene>
<comment type="subcellular location">
    <subcellularLocation>
        <location evidence="1">Nucleus</location>
    </subcellularLocation>
</comment>
<keyword evidence="3" id="KW-0508">mRNA splicing</keyword>
<feature type="compositionally biased region" description="Low complexity" evidence="5">
    <location>
        <begin position="1"/>
        <end position="21"/>
    </location>
</feature>
<dbReference type="Gene3D" id="1.10.10.790">
    <property type="entry name" value="Surp module"/>
    <property type="match status" value="1"/>
</dbReference>
<dbReference type="AlphaFoldDB" id="A0A8B7Y373"/>
<dbReference type="InterPro" id="IPR000467">
    <property type="entry name" value="G_patch_dom"/>
</dbReference>
<evidence type="ECO:0000313" key="9">
    <source>
        <dbReference type="RefSeq" id="XP_022086972.1"/>
    </source>
</evidence>
<accession>A0A8B7Y373</accession>
<dbReference type="RefSeq" id="XP_022086973.1">
    <property type="nucleotide sequence ID" value="XM_022231281.1"/>
</dbReference>
<feature type="region of interest" description="Disordered" evidence="5">
    <location>
        <begin position="119"/>
        <end position="223"/>
    </location>
</feature>
<dbReference type="GO" id="GO:0003723">
    <property type="term" value="F:RNA binding"/>
    <property type="evidence" value="ECO:0007669"/>
    <property type="project" value="InterPro"/>
</dbReference>
<dbReference type="OMA" id="QIMWERT"/>
<feature type="region of interest" description="Disordered" evidence="5">
    <location>
        <begin position="431"/>
        <end position="459"/>
    </location>
</feature>
<feature type="compositionally biased region" description="Basic and acidic residues" evidence="5">
    <location>
        <begin position="48"/>
        <end position="65"/>
    </location>
</feature>
<dbReference type="GO" id="GO:0008380">
    <property type="term" value="P:RNA splicing"/>
    <property type="evidence" value="ECO:0007669"/>
    <property type="project" value="UniProtKB-KW"/>
</dbReference>
<dbReference type="KEGG" id="aplc:110977294"/>
<evidence type="ECO:0000313" key="8">
    <source>
        <dbReference type="Proteomes" id="UP000694845"/>
    </source>
</evidence>
<evidence type="ECO:0000259" key="6">
    <source>
        <dbReference type="PROSITE" id="PS50128"/>
    </source>
</evidence>
<dbReference type="Pfam" id="PF01805">
    <property type="entry name" value="Surp"/>
    <property type="match status" value="1"/>
</dbReference>
<dbReference type="InterPro" id="IPR035967">
    <property type="entry name" value="SWAP/Surp_sf"/>
</dbReference>
<protein>
    <submittedName>
        <fullName evidence="9 10">SURP and G-patch domain-containing protein 1-like</fullName>
    </submittedName>
</protein>
<dbReference type="SUPFAM" id="SSF109905">
    <property type="entry name" value="Surp module (SWAP domain)"/>
    <property type="match status" value="1"/>
</dbReference>
<feature type="compositionally biased region" description="Basic and acidic residues" evidence="5">
    <location>
        <begin position="135"/>
        <end position="153"/>
    </location>
</feature>
<evidence type="ECO:0000313" key="10">
    <source>
        <dbReference type="RefSeq" id="XP_022086973.1"/>
    </source>
</evidence>
<dbReference type="PANTHER" id="PTHR23340">
    <property type="entry name" value="ARGININE/SERINE RICH SPLICING FACTOR SF4/14"/>
    <property type="match status" value="1"/>
</dbReference>
<dbReference type="PANTHER" id="PTHR23340:SF0">
    <property type="entry name" value="SURP AND G-PATCH DOMAIN-CONTAINING PROTEIN 1 ISOFORM X1"/>
    <property type="match status" value="1"/>
</dbReference>
<feature type="compositionally biased region" description="Low complexity" evidence="5">
    <location>
        <begin position="176"/>
        <end position="187"/>
    </location>
</feature>
<evidence type="ECO:0000256" key="5">
    <source>
        <dbReference type="SAM" id="MobiDB-lite"/>
    </source>
</evidence>
<dbReference type="PROSITE" id="PS50128">
    <property type="entry name" value="SURP"/>
    <property type="match status" value="1"/>
</dbReference>
<feature type="region of interest" description="Disordered" evidence="5">
    <location>
        <begin position="48"/>
        <end position="70"/>
    </location>
</feature>
<reference evidence="9 10" key="1">
    <citation type="submission" date="2025-04" db="UniProtKB">
        <authorList>
            <consortium name="RefSeq"/>
        </authorList>
    </citation>
    <scope>IDENTIFICATION</scope>
</reference>
<organism evidence="8 9">
    <name type="scientific">Acanthaster planci</name>
    <name type="common">Crown-of-thorns starfish</name>
    <dbReference type="NCBI Taxonomy" id="133434"/>
    <lineage>
        <taxon>Eukaryota</taxon>
        <taxon>Metazoa</taxon>
        <taxon>Echinodermata</taxon>
        <taxon>Eleutherozoa</taxon>
        <taxon>Asterozoa</taxon>
        <taxon>Asteroidea</taxon>
        <taxon>Valvatacea</taxon>
        <taxon>Valvatida</taxon>
        <taxon>Acanthasteridae</taxon>
        <taxon>Acanthaster</taxon>
    </lineage>
</organism>
<keyword evidence="4" id="KW-0539">Nucleus</keyword>
<dbReference type="SMART" id="SM00648">
    <property type="entry name" value="SWAP"/>
    <property type="match status" value="1"/>
</dbReference>
<dbReference type="RefSeq" id="XP_022086972.1">
    <property type="nucleotide sequence ID" value="XM_022231280.1"/>
</dbReference>
<dbReference type="SMART" id="SM00443">
    <property type="entry name" value="G_patch"/>
    <property type="match status" value="1"/>
</dbReference>
<dbReference type="OrthoDB" id="4822at2759"/>
<evidence type="ECO:0000256" key="1">
    <source>
        <dbReference type="ARBA" id="ARBA00004123"/>
    </source>
</evidence>